<dbReference type="PANTHER" id="PTHR35936">
    <property type="entry name" value="MEMBRANE-BOUND LYTIC MUREIN TRANSGLYCOSYLASE F"/>
    <property type="match status" value="1"/>
</dbReference>
<accession>A0A7J0BMV3</accession>
<feature type="signal peptide" evidence="1">
    <location>
        <begin position="1"/>
        <end position="18"/>
    </location>
</feature>
<dbReference type="PANTHER" id="PTHR35936:SF35">
    <property type="entry name" value="L-CYSTINE-BINDING PROTEIN TCYJ"/>
    <property type="match status" value="1"/>
</dbReference>
<dbReference type="Proteomes" id="UP000503840">
    <property type="component" value="Unassembled WGS sequence"/>
</dbReference>
<dbReference type="RefSeq" id="WP_174406645.1">
    <property type="nucleotide sequence ID" value="NZ_BLVO01000016.1"/>
</dbReference>
<dbReference type="AlphaFoldDB" id="A0A7J0BMV3"/>
<keyword evidence="1" id="KW-0732">Signal</keyword>
<reference evidence="2 3" key="1">
    <citation type="submission" date="2020-05" db="EMBL/GenBank/DDBJ databases">
        <title>Draft genome sequence of Desulfovibrio sp. strain HN2T.</title>
        <authorList>
            <person name="Ueno A."/>
            <person name="Tamazawa S."/>
            <person name="Tamamura S."/>
            <person name="Murakami T."/>
            <person name="Kiyama T."/>
            <person name="Inomata H."/>
            <person name="Amano Y."/>
            <person name="Miyakawa K."/>
            <person name="Tamaki H."/>
            <person name="Naganuma T."/>
            <person name="Kaneko K."/>
        </authorList>
    </citation>
    <scope>NUCLEOTIDE SEQUENCE [LARGE SCALE GENOMIC DNA]</scope>
    <source>
        <strain evidence="2 3">HN2</strain>
    </source>
</reference>
<comment type="caution">
    <text evidence="2">The sequence shown here is derived from an EMBL/GenBank/DDBJ whole genome shotgun (WGS) entry which is preliminary data.</text>
</comment>
<name>A0A7J0BMV3_9BACT</name>
<dbReference type="SUPFAM" id="SSF53850">
    <property type="entry name" value="Periplasmic binding protein-like II"/>
    <property type="match status" value="1"/>
</dbReference>
<sequence>MLRAAIIIVLLTCVPAMAGSHRISAFDMETAQALGPIVKEAYRRIGADIELVTLPGERALVMANRGDVDGELARVPLIGELYPNLLPVPVPLGSYDGVVFAHDFVPPVQSWEDLRKYRIGVEIGVKFAETGTKGMDVVLFGDRRKMFEMLELGRIDVVVHLRETGEAELRALGLKDVHAQEKPLTTLVMYHYVHRRHADIIPQLAKALEEMKQDGTMEALHRKAGEQQ</sequence>
<proteinExistence type="predicted"/>
<evidence type="ECO:0000313" key="2">
    <source>
        <dbReference type="EMBL" id="GFM35006.1"/>
    </source>
</evidence>
<dbReference type="Gene3D" id="3.40.190.10">
    <property type="entry name" value="Periplasmic binding protein-like II"/>
    <property type="match status" value="2"/>
</dbReference>
<dbReference type="EMBL" id="BLVO01000016">
    <property type="protein sequence ID" value="GFM35006.1"/>
    <property type="molecule type" value="Genomic_DNA"/>
</dbReference>
<evidence type="ECO:0000313" key="3">
    <source>
        <dbReference type="Proteomes" id="UP000503840"/>
    </source>
</evidence>
<evidence type="ECO:0000256" key="1">
    <source>
        <dbReference type="SAM" id="SignalP"/>
    </source>
</evidence>
<keyword evidence="3" id="KW-1185">Reference proteome</keyword>
<gene>
    <name evidence="2" type="ORF">DSM101010T_33710</name>
</gene>
<organism evidence="2 3">
    <name type="scientific">Desulfovibrio subterraneus</name>
    <dbReference type="NCBI Taxonomy" id="2718620"/>
    <lineage>
        <taxon>Bacteria</taxon>
        <taxon>Pseudomonadati</taxon>
        <taxon>Thermodesulfobacteriota</taxon>
        <taxon>Desulfovibrionia</taxon>
        <taxon>Desulfovibrionales</taxon>
        <taxon>Desulfovibrionaceae</taxon>
        <taxon>Desulfovibrio</taxon>
    </lineage>
</organism>
<feature type="chain" id="PRO_5029756343" evidence="1">
    <location>
        <begin position="19"/>
        <end position="228"/>
    </location>
</feature>
<protein>
    <submittedName>
        <fullName evidence="2">ABC transporter substrate-binding protein</fullName>
    </submittedName>
</protein>